<dbReference type="AlphaFoldDB" id="Z9JQX9"/>
<protein>
    <submittedName>
        <fullName evidence="3">Glycerophosphodiester phosphodiesterase</fullName>
    </submittedName>
</protein>
<proteinExistence type="predicted"/>
<feature type="transmembrane region" description="Helical" evidence="2">
    <location>
        <begin position="304"/>
        <end position="327"/>
    </location>
</feature>
<dbReference type="OrthoDB" id="121140at2"/>
<keyword evidence="2" id="KW-0812">Transmembrane</keyword>
<keyword evidence="4" id="KW-1185">Reference proteome</keyword>
<comment type="caution">
    <text evidence="3">The sequence shown here is derived from an EMBL/GenBank/DDBJ whole genome shotgun (WGS) entry which is preliminary data.</text>
</comment>
<feature type="transmembrane region" description="Helical" evidence="2">
    <location>
        <begin position="339"/>
        <end position="361"/>
    </location>
</feature>
<name>Z9JQX9_9MICO</name>
<feature type="transmembrane region" description="Helical" evidence="2">
    <location>
        <begin position="140"/>
        <end position="169"/>
    </location>
</feature>
<evidence type="ECO:0000256" key="1">
    <source>
        <dbReference type="SAM" id="MobiDB-lite"/>
    </source>
</evidence>
<dbReference type="PATRIC" id="fig|396014.3.peg.2358"/>
<dbReference type="eggNOG" id="COG4223">
    <property type="taxonomic scope" value="Bacteria"/>
</dbReference>
<dbReference type="EMBL" id="JDYK01000012">
    <property type="protein sequence ID" value="EWS80800.1"/>
    <property type="molecule type" value="Genomic_DNA"/>
</dbReference>
<feature type="compositionally biased region" description="Pro residues" evidence="1">
    <location>
        <begin position="9"/>
        <end position="22"/>
    </location>
</feature>
<feature type="transmembrane region" description="Helical" evidence="2">
    <location>
        <begin position="190"/>
        <end position="215"/>
    </location>
</feature>
<keyword evidence="2" id="KW-1133">Transmembrane helix</keyword>
<feature type="transmembrane region" description="Helical" evidence="2">
    <location>
        <begin position="86"/>
        <end position="105"/>
    </location>
</feature>
<accession>Z9JQX9</accession>
<keyword evidence="2" id="KW-0472">Membrane</keyword>
<evidence type="ECO:0000256" key="2">
    <source>
        <dbReference type="SAM" id="Phobius"/>
    </source>
</evidence>
<evidence type="ECO:0000313" key="3">
    <source>
        <dbReference type="EMBL" id="EWS80800.1"/>
    </source>
</evidence>
<sequence length="388" mass="40346">MSTSWSAPGQPPPPEPEAPPSPWSAGASEQASGAAASPRRYGGAPPGGSPLQRELVARVPMFPLRPMGLGEVLGAAVRIYRVRPRLVLGLSAVVFGIAFVLTSLFQGAGMIPTMTQLQVLSDPVADPTASGVEFSPSEMYAIILSSVAAALVSLVATQLVTLVLARITIDEAVGTAATQAGMRALLRRRGVAAVLLGLLTAIVSAIPMVLLPILAGLPLLIVQEAHWWTIAPFVLGIVLGLLGTVYVAFRLLLAVPALAVEPVGPIGALRRSLALTRGRRSLRVLGIGALVYILYLAAQQALSGVLGTIAAIVYIAILLATNFSAMVPAMILMMVISMLGAYLAIILTAPFLSAGITTLYADTRMRHEAWDVELNAVAAEASWEGSAA</sequence>
<reference evidence="3 4" key="1">
    <citation type="submission" date="2014-02" db="EMBL/GenBank/DDBJ databases">
        <title>Genome sequence of Brachybacterium phenoliresistens strain W13A50.</title>
        <authorList>
            <person name="Wang X."/>
        </authorList>
    </citation>
    <scope>NUCLEOTIDE SEQUENCE [LARGE SCALE GENOMIC DNA]</scope>
    <source>
        <strain evidence="3 4">W13A50</strain>
    </source>
</reference>
<feature type="region of interest" description="Disordered" evidence="1">
    <location>
        <begin position="1"/>
        <end position="49"/>
    </location>
</feature>
<dbReference type="Proteomes" id="UP000023067">
    <property type="component" value="Unassembled WGS sequence"/>
</dbReference>
<feature type="transmembrane region" description="Helical" evidence="2">
    <location>
        <begin position="281"/>
        <end position="298"/>
    </location>
</feature>
<organism evidence="3 4">
    <name type="scientific">Brachybacterium phenoliresistens</name>
    <dbReference type="NCBI Taxonomy" id="396014"/>
    <lineage>
        <taxon>Bacteria</taxon>
        <taxon>Bacillati</taxon>
        <taxon>Actinomycetota</taxon>
        <taxon>Actinomycetes</taxon>
        <taxon>Micrococcales</taxon>
        <taxon>Dermabacteraceae</taxon>
        <taxon>Brachybacterium</taxon>
    </lineage>
</organism>
<dbReference type="RefSeq" id="WP_038372876.1">
    <property type="nucleotide sequence ID" value="NZ_KK069996.1"/>
</dbReference>
<feature type="compositionally biased region" description="Low complexity" evidence="1">
    <location>
        <begin position="23"/>
        <end position="37"/>
    </location>
</feature>
<dbReference type="HOGENOM" id="CLU_711102_0_0_11"/>
<gene>
    <name evidence="3" type="ORF">BF93_01590</name>
</gene>
<evidence type="ECO:0000313" key="4">
    <source>
        <dbReference type="Proteomes" id="UP000023067"/>
    </source>
</evidence>
<feature type="transmembrane region" description="Helical" evidence="2">
    <location>
        <begin position="227"/>
        <end position="260"/>
    </location>
</feature>
<dbReference type="STRING" id="396014.BF93_01590"/>